<dbReference type="PANTHER" id="PTHR13420:SF7">
    <property type="entry name" value="UPF0235 PROTEIN C15ORF40"/>
    <property type="match status" value="1"/>
</dbReference>
<gene>
    <name evidence="3" type="ORF">EPICR_30180</name>
</gene>
<evidence type="ECO:0000256" key="2">
    <source>
        <dbReference type="HAMAP-Rule" id="MF_00634"/>
    </source>
</evidence>
<dbReference type="Pfam" id="PF02594">
    <property type="entry name" value="DUF167"/>
    <property type="match status" value="1"/>
</dbReference>
<dbReference type="PANTHER" id="PTHR13420">
    <property type="entry name" value="UPF0235 PROTEIN C15ORF40"/>
    <property type="match status" value="1"/>
</dbReference>
<accession>A0A484HMW2</accession>
<dbReference type="InterPro" id="IPR036591">
    <property type="entry name" value="YggU-like_sf"/>
</dbReference>
<sequence>MAPDHKKIPPTSQKTPDKISLKLRVQPKASRNAFAGIHNGAVKIKITAPPSDGAANKMCVKFLAKSLRLPKSSVRIVSGAASRNKTVLLTPGPGKDAKKELDRVSRLLDVFTGGAKTR</sequence>
<proteinExistence type="inferred from homology"/>
<dbReference type="EMBL" id="CAACVI010000023">
    <property type="protein sequence ID" value="VEN74245.1"/>
    <property type="molecule type" value="Genomic_DNA"/>
</dbReference>
<evidence type="ECO:0000313" key="3">
    <source>
        <dbReference type="EMBL" id="VEN74245.1"/>
    </source>
</evidence>
<dbReference type="GO" id="GO:0005737">
    <property type="term" value="C:cytoplasm"/>
    <property type="evidence" value="ECO:0007669"/>
    <property type="project" value="TreeGrafter"/>
</dbReference>
<dbReference type="Gene3D" id="3.30.1200.10">
    <property type="entry name" value="YggU-like"/>
    <property type="match status" value="1"/>
</dbReference>
<name>A0A484HMW2_9BACT</name>
<evidence type="ECO:0000256" key="1">
    <source>
        <dbReference type="ARBA" id="ARBA00010364"/>
    </source>
</evidence>
<dbReference type="AlphaFoldDB" id="A0A484HMW2"/>
<dbReference type="HAMAP" id="MF_00634">
    <property type="entry name" value="UPF0235"/>
    <property type="match status" value="1"/>
</dbReference>
<dbReference type="SMART" id="SM01152">
    <property type="entry name" value="DUF167"/>
    <property type="match status" value="1"/>
</dbReference>
<dbReference type="SUPFAM" id="SSF69786">
    <property type="entry name" value="YggU-like"/>
    <property type="match status" value="1"/>
</dbReference>
<dbReference type="NCBIfam" id="TIGR00251">
    <property type="entry name" value="DUF167 family protein"/>
    <property type="match status" value="1"/>
</dbReference>
<organism evidence="3">
    <name type="scientific">uncultured Desulfobacteraceae bacterium</name>
    <dbReference type="NCBI Taxonomy" id="218296"/>
    <lineage>
        <taxon>Bacteria</taxon>
        <taxon>Pseudomonadati</taxon>
        <taxon>Thermodesulfobacteriota</taxon>
        <taxon>Desulfobacteria</taxon>
        <taxon>Desulfobacterales</taxon>
        <taxon>Desulfobacteraceae</taxon>
        <taxon>environmental samples</taxon>
    </lineage>
</organism>
<protein>
    <recommendedName>
        <fullName evidence="2">UPF0235 protein EPICR_30180</fullName>
    </recommendedName>
</protein>
<comment type="similarity">
    <text evidence="1 2">Belongs to the UPF0235 family.</text>
</comment>
<reference evidence="3" key="1">
    <citation type="submission" date="2019-01" db="EMBL/GenBank/DDBJ databases">
        <authorList>
            <consortium name="Genoscope - CEA"/>
            <person name="William W."/>
        </authorList>
    </citation>
    <scope>NUCLEOTIDE SEQUENCE</scope>
    <source>
        <strain evidence="3">CR-1</strain>
    </source>
</reference>
<dbReference type="InterPro" id="IPR003746">
    <property type="entry name" value="DUF167"/>
</dbReference>